<dbReference type="NCBIfam" id="NF003103">
    <property type="entry name" value="PRK04023.1"/>
    <property type="match status" value="1"/>
</dbReference>
<dbReference type="Pfam" id="PF24846">
    <property type="entry name" value="PolC_DP2_cat"/>
    <property type="match status" value="1"/>
</dbReference>
<proteinExistence type="inferred from homology"/>
<evidence type="ECO:0000259" key="17">
    <source>
        <dbReference type="Pfam" id="PF24844"/>
    </source>
</evidence>
<feature type="domain" description="DNA polymerase II large subunit DP2 central" evidence="17">
    <location>
        <begin position="308"/>
        <end position="682"/>
    </location>
</feature>
<dbReference type="AlphaFoldDB" id="A0A5Q0UEC0"/>
<dbReference type="GO" id="GO:0003887">
    <property type="term" value="F:DNA-directed DNA polymerase activity"/>
    <property type="evidence" value="ECO:0007669"/>
    <property type="project" value="UniProtKB-UniRule"/>
</dbReference>
<keyword evidence="8 14" id="KW-0269">Exonuclease</keyword>
<comment type="subunit">
    <text evidence="2 14">Heterodimer of a large subunit and a small subunit.</text>
</comment>
<sequence length="1161" mass="131871">MKVEKYFERISDETDKAYELAEKAREQSKDPERKIDIPVATDLPEKASSLVIAAMFEELEDQGVPERIRELEDEYGKNDERVAFQIAREIAEGDFYEFEDVERACDAGIRVGASYMTGGITTAPLEGIADVKVRTNDDGSEYLAMYYAGPIRSAGGTASAMSVLLADYVRIGVGLDRFKPSDTVVKRYATEVEDYYNRVTAKQYNPTREETKKIAENVPVEVTGSATEDLDVSNYKDLDRVETNAIRGGMCLVYLDGLPLKASKIEKRIEKWGEDFGLEHWDWVEEYLKLQKEIHSSGDDDDDEDEEKEKKPGYTPSDKYLGSLTAGRPIFAHPGKKGGFRLRYGHSRTNGLAANSFHPATMEITERFMAIGTQMKIEYPGKATVATPCDSIHPPVVRLENGDVIKVETREKARELENDIEEILFLGDMLVTYGEFVENGKKLLPSPYVEEWWEKELEKELEEQDVKLGKDFSDREPTPKEAFKISDVLGIPLHPRWQYHWDETSSEKFQALYEEINDGEIRSQEAKKCLEDILVQHKTGEDKINVPEDDLKVLKKLLVMEESHTDKIEQLENGNEIHNFVQEISGYELRDQAPHYLGARMGRPEKAERRTLNGKPQLLFPCGKQEGGRMRNLTASYNYGSVQENIVVNKDQETGEKTYFAYNPDTGNPAEPVWYCTECREEYVEESESCDSCGNERFQRHKNENIDIENLMDNALENLDMPKPPELLKSFRGMTSEHKHVEPIEKGLLREKHDLYVNKDATVRYDASDIPMTHFKPEEISVSVEKLNEIGYTEDHNGEPLERKDQVVELKPQDIIIPDSDKTLSAAEYMMRVCNFTDELLTEFYEVDPFYQVEEKEDLVGELVIGLAPHTSGGTVGRIIGFTDAKGIYAHPYWHAAKRRNADGDEDAILMMMDGLLNFSRQFLPDMTGARTMDAPLILSTVLNPDEVDDEAWAVETVSEYPLSFYEESLEYKKPWNLDTDIEIGEDVVHSDEPFKHGFTHGCTDVEDGPSQSEYVTLDSMSDKTSAQLGLGEKTKAADEDATAELLLQKHFLPDIRGNLRSFSSQEMRCVDCNTKFRRVPLTNQTIAPSGKTTAQCPECDGKVLLTISYGTIKKYMQPSKDIIDEYEITPYLRQQVTMLNGTLQSLFGKDERQSGLGQFT</sequence>
<evidence type="ECO:0000256" key="6">
    <source>
        <dbReference type="ARBA" id="ARBA00022722"/>
    </source>
</evidence>
<dbReference type="EMBL" id="CP040089">
    <property type="protein sequence ID" value="QGA79912.1"/>
    <property type="molecule type" value="Genomic_DNA"/>
</dbReference>
<evidence type="ECO:0000256" key="10">
    <source>
        <dbReference type="ARBA" id="ARBA00023125"/>
    </source>
</evidence>
<evidence type="ECO:0000313" key="19">
    <source>
        <dbReference type="EMBL" id="QGA79912.1"/>
    </source>
</evidence>
<comment type="catalytic activity">
    <reaction evidence="14">
        <text>Exonucleolytic cleavage in the 3'- to 5'-direction to yield nucleoside 5'-phosphates.</text>
        <dbReference type="EC" id="3.1.11.1"/>
    </reaction>
</comment>
<dbReference type="GO" id="GO:0006308">
    <property type="term" value="P:DNA catabolic process"/>
    <property type="evidence" value="ECO:0007669"/>
    <property type="project" value="UniProtKB-UniRule"/>
</dbReference>
<dbReference type="Pfam" id="PF03833">
    <property type="entry name" value="PolC_DP2_N"/>
    <property type="match status" value="1"/>
</dbReference>
<feature type="domain" description="DNA polymerase II large subunit DP2 N-terminal" evidence="16">
    <location>
        <begin position="5"/>
        <end position="288"/>
    </location>
</feature>
<dbReference type="HAMAP" id="MF_00324">
    <property type="entry name" value="DNApol_II_L_arch"/>
    <property type="match status" value="1"/>
</dbReference>
<feature type="domain" description="DNA polymerase II large subunit DP2 catalytic" evidence="18">
    <location>
        <begin position="726"/>
        <end position="1024"/>
    </location>
</feature>
<evidence type="ECO:0000256" key="15">
    <source>
        <dbReference type="SAM" id="MobiDB-lite"/>
    </source>
</evidence>
<dbReference type="GO" id="GO:0006261">
    <property type="term" value="P:DNA-templated DNA replication"/>
    <property type="evidence" value="ECO:0007669"/>
    <property type="project" value="UniProtKB-UniRule"/>
</dbReference>
<dbReference type="Proteomes" id="UP000377803">
    <property type="component" value="Chromosome"/>
</dbReference>
<dbReference type="PANTHER" id="PTHR42210:SF1">
    <property type="entry name" value="DNA POLYMERASE II LARGE SUBUNIT"/>
    <property type="match status" value="1"/>
</dbReference>
<evidence type="ECO:0000256" key="13">
    <source>
        <dbReference type="ARBA" id="ARBA00049244"/>
    </source>
</evidence>
<dbReference type="InterPro" id="IPR004475">
    <property type="entry name" value="PolC_DP2"/>
</dbReference>
<comment type="catalytic activity">
    <reaction evidence="13 14">
        <text>DNA(n) + a 2'-deoxyribonucleoside 5'-triphosphate = DNA(n+1) + diphosphate</text>
        <dbReference type="Rhea" id="RHEA:22508"/>
        <dbReference type="Rhea" id="RHEA-COMP:17339"/>
        <dbReference type="Rhea" id="RHEA-COMP:17340"/>
        <dbReference type="ChEBI" id="CHEBI:33019"/>
        <dbReference type="ChEBI" id="CHEBI:61560"/>
        <dbReference type="ChEBI" id="CHEBI:173112"/>
        <dbReference type="EC" id="2.7.7.7"/>
    </reaction>
</comment>
<keyword evidence="5 14" id="KW-0235">DNA replication</keyword>
<evidence type="ECO:0000256" key="14">
    <source>
        <dbReference type="HAMAP-Rule" id="MF_00324"/>
    </source>
</evidence>
<evidence type="ECO:0000259" key="18">
    <source>
        <dbReference type="Pfam" id="PF24846"/>
    </source>
</evidence>
<evidence type="ECO:0000256" key="5">
    <source>
        <dbReference type="ARBA" id="ARBA00022705"/>
    </source>
</evidence>
<keyword evidence="10 14" id="KW-0238">DNA-binding</keyword>
<evidence type="ECO:0000313" key="20">
    <source>
        <dbReference type="Proteomes" id="UP000377803"/>
    </source>
</evidence>
<keyword evidence="11 14" id="KW-0511">Multifunctional enzyme</keyword>
<name>A0A5Q0UEC0_9ARCH</name>
<keyword evidence="7 14" id="KW-0378">Hydrolase</keyword>
<feature type="region of interest" description="Disordered" evidence="15">
    <location>
        <begin position="295"/>
        <end position="321"/>
    </location>
</feature>
<dbReference type="GO" id="GO:0008310">
    <property type="term" value="F:single-stranded DNA 3'-5' DNA exonuclease activity"/>
    <property type="evidence" value="ECO:0007669"/>
    <property type="project" value="UniProtKB-EC"/>
</dbReference>
<dbReference type="InterPro" id="IPR056172">
    <property type="entry name" value="PolC_DP2_cat_dom"/>
</dbReference>
<dbReference type="GeneID" id="42364383"/>
<keyword evidence="9 14" id="KW-0239">DNA-directed DNA polymerase</keyword>
<comment type="similarity">
    <text evidence="1 14">Belongs to the archaeal DNA polymerase II family.</text>
</comment>
<keyword evidence="20" id="KW-1185">Reference proteome</keyword>
<protein>
    <recommendedName>
        <fullName evidence="14">DNA polymerase II large subunit</fullName>
        <shortName evidence="14">Pol II</shortName>
        <ecNumber evidence="14">2.7.7.7</ecNumber>
    </recommendedName>
    <alternativeName>
        <fullName evidence="14">Exodeoxyribonuclease large subunit</fullName>
        <ecNumber evidence="14">3.1.11.1</ecNumber>
    </alternativeName>
</protein>
<evidence type="ECO:0000256" key="7">
    <source>
        <dbReference type="ARBA" id="ARBA00022801"/>
    </source>
</evidence>
<gene>
    <name evidence="14 19" type="primary">polC</name>
    <name evidence="19" type="ORF">LC1Nh_0003</name>
</gene>
<dbReference type="PIRSF" id="PIRSF016275">
    <property type="entry name" value="PolC_DP2"/>
    <property type="match status" value="1"/>
</dbReference>
<dbReference type="RefSeq" id="WP_153549652.1">
    <property type="nucleotide sequence ID" value="NZ_CP040089.1"/>
</dbReference>
<reference evidence="20" key="1">
    <citation type="submission" date="2019-05" db="EMBL/GenBank/DDBJ databases">
        <title>Candidatus Nanohalobium constans, a novel model system to study the DPANN nano-sized archaea: genomic and physiological characterization of a nanoarchaeon co-cultured with its chitinotrophic host.</title>
        <authorList>
            <person name="La Cono V."/>
            <person name="Arcadi E."/>
            <person name="Crisafi F."/>
            <person name="Denaro R."/>
            <person name="La Spada G."/>
            <person name="Messina E."/>
            <person name="Smedile F."/>
            <person name="Toshchakov S.V."/>
            <person name="Shevchenko M.A."/>
            <person name="Golyshin P.N."/>
            <person name="Golyshina O.V."/>
            <person name="Ferrer M."/>
            <person name="Rohde M."/>
            <person name="Mushegian A."/>
            <person name="Sorokin D.Y."/>
            <person name="Giuliano L."/>
            <person name="Yakimov M.M."/>
        </authorList>
    </citation>
    <scope>NUCLEOTIDE SEQUENCE [LARGE SCALE GENOMIC DNA]</scope>
    <source>
        <strain evidence="20">LC1Nh</strain>
    </source>
</reference>
<evidence type="ECO:0000259" key="16">
    <source>
        <dbReference type="Pfam" id="PF03833"/>
    </source>
</evidence>
<evidence type="ECO:0000256" key="3">
    <source>
        <dbReference type="ARBA" id="ARBA00022679"/>
    </source>
</evidence>
<dbReference type="InterPro" id="IPR016033">
    <property type="entry name" value="PolC_DP2_N"/>
</dbReference>
<dbReference type="Pfam" id="PF24844">
    <property type="entry name" value="PolC_DP2_central"/>
    <property type="match status" value="1"/>
</dbReference>
<dbReference type="EC" id="2.7.7.7" evidence="14"/>
<dbReference type="InterPro" id="IPR056171">
    <property type="entry name" value="PolC_DP2_central_dom"/>
</dbReference>
<evidence type="ECO:0000256" key="12">
    <source>
        <dbReference type="ARBA" id="ARBA00025068"/>
    </source>
</evidence>
<dbReference type="GO" id="GO:0003677">
    <property type="term" value="F:DNA binding"/>
    <property type="evidence" value="ECO:0007669"/>
    <property type="project" value="UniProtKB-UniRule"/>
</dbReference>
<dbReference type="PANTHER" id="PTHR42210">
    <property type="entry name" value="DNA POLYMERASE II LARGE SUBUNIT"/>
    <property type="match status" value="1"/>
</dbReference>
<evidence type="ECO:0000256" key="11">
    <source>
        <dbReference type="ARBA" id="ARBA00023268"/>
    </source>
</evidence>
<evidence type="ECO:0000256" key="1">
    <source>
        <dbReference type="ARBA" id="ARBA00011053"/>
    </source>
</evidence>
<dbReference type="OrthoDB" id="7529at2157"/>
<keyword evidence="3 14" id="KW-0808">Transferase</keyword>
<accession>A0A5Q0UEC0</accession>
<dbReference type="EC" id="3.1.11.1" evidence="14"/>
<evidence type="ECO:0000256" key="2">
    <source>
        <dbReference type="ARBA" id="ARBA00011315"/>
    </source>
</evidence>
<evidence type="ECO:0000256" key="8">
    <source>
        <dbReference type="ARBA" id="ARBA00022839"/>
    </source>
</evidence>
<comment type="function">
    <text evidence="12 14">Possesses two activities: a DNA synthesis (polymerase) and an exonucleolytic activity that degrades single-stranded DNA in the 3'- to 5'-direction. Has a template-primer preference which is characteristic of a replicative DNA polymerase.</text>
</comment>
<organism evidence="19 20">
    <name type="scientific">Candidatus Nanohalobium constans</name>
    <dbReference type="NCBI Taxonomy" id="2565781"/>
    <lineage>
        <taxon>Archaea</taxon>
        <taxon>Candidatus Nanohalarchaeota</taxon>
        <taxon>Candidatus Nanohalobia</taxon>
        <taxon>Candidatus Nanohalobiales</taxon>
        <taxon>Candidatus Nanohalobiaceae</taxon>
        <taxon>Candidatus Nanohalobium</taxon>
    </lineage>
</organism>
<evidence type="ECO:0000256" key="9">
    <source>
        <dbReference type="ARBA" id="ARBA00022932"/>
    </source>
</evidence>
<keyword evidence="4 14" id="KW-0548">Nucleotidyltransferase</keyword>
<dbReference type="NCBIfam" id="TIGR00354">
    <property type="entry name" value="polC"/>
    <property type="match status" value="1"/>
</dbReference>
<dbReference type="KEGG" id="ncon:LC1Nh_0003"/>
<evidence type="ECO:0000256" key="4">
    <source>
        <dbReference type="ARBA" id="ARBA00022695"/>
    </source>
</evidence>
<keyword evidence="6 14" id="KW-0540">Nuclease</keyword>